<dbReference type="InterPro" id="IPR032092">
    <property type="entry name" value="PilW"/>
</dbReference>
<dbReference type="Proteomes" id="UP000649617">
    <property type="component" value="Unassembled WGS sequence"/>
</dbReference>
<evidence type="ECO:0000313" key="8">
    <source>
        <dbReference type="EMBL" id="CAE7312270.1"/>
    </source>
</evidence>
<dbReference type="EMBL" id="CAJNIZ010011112">
    <property type="protein sequence ID" value="CAE7312270.1"/>
    <property type="molecule type" value="Genomic_DNA"/>
</dbReference>
<feature type="domain" description="Type 4 fimbrial biogenesis protein PilX N-terminal" evidence="7">
    <location>
        <begin position="355"/>
        <end position="404"/>
    </location>
</feature>
<comment type="caution">
    <text evidence="8">The sequence shown here is derived from an EMBL/GenBank/DDBJ whole genome shotgun (WGS) entry which is preliminary data.</text>
</comment>
<dbReference type="Pfam" id="PF05567">
    <property type="entry name" value="T4P_PilY1"/>
    <property type="match status" value="1"/>
</dbReference>
<evidence type="ECO:0000256" key="3">
    <source>
        <dbReference type="SAM" id="Phobius"/>
    </source>
</evidence>
<keyword evidence="3" id="KW-0472">Membrane</keyword>
<feature type="signal peptide" evidence="4">
    <location>
        <begin position="1"/>
        <end position="17"/>
    </location>
</feature>
<organism evidence="8 9">
    <name type="scientific">Symbiodinium pilosum</name>
    <name type="common">Dinoflagellate</name>
    <dbReference type="NCBI Taxonomy" id="2952"/>
    <lineage>
        <taxon>Eukaryota</taxon>
        <taxon>Sar</taxon>
        <taxon>Alveolata</taxon>
        <taxon>Dinophyceae</taxon>
        <taxon>Suessiales</taxon>
        <taxon>Symbiodiniaceae</taxon>
        <taxon>Symbiodinium</taxon>
    </lineage>
</organism>
<dbReference type="InterPro" id="IPR008707">
    <property type="entry name" value="B-propeller_PilY1"/>
</dbReference>
<keyword evidence="2" id="KW-0106">Calcium</keyword>
<evidence type="ECO:0000256" key="4">
    <source>
        <dbReference type="SAM" id="SignalP"/>
    </source>
</evidence>
<proteinExistence type="predicted"/>
<evidence type="ECO:0000259" key="7">
    <source>
        <dbReference type="Pfam" id="PF14341"/>
    </source>
</evidence>
<dbReference type="Gene3D" id="2.60.40.3440">
    <property type="match status" value="2"/>
</dbReference>
<evidence type="ECO:0000259" key="6">
    <source>
        <dbReference type="Pfam" id="PF13681"/>
    </source>
</evidence>
<dbReference type="NCBIfam" id="NF012211">
    <property type="entry name" value="tand_rpt_95"/>
    <property type="match status" value="1"/>
</dbReference>
<reference evidence="8" key="1">
    <citation type="submission" date="2021-02" db="EMBL/GenBank/DDBJ databases">
        <authorList>
            <person name="Dougan E. K."/>
            <person name="Rhodes N."/>
            <person name="Thang M."/>
            <person name="Chan C."/>
        </authorList>
    </citation>
    <scope>NUCLEOTIDE SEQUENCE</scope>
</reference>
<dbReference type="GO" id="GO:0016020">
    <property type="term" value="C:membrane"/>
    <property type="evidence" value="ECO:0007669"/>
    <property type="project" value="InterPro"/>
</dbReference>
<name>A0A812NKW0_SYMPI</name>
<gene>
    <name evidence="8" type="primary">pilY1</name>
    <name evidence="8" type="ORF">SPIL2461_LOCUS7100</name>
</gene>
<dbReference type="InterPro" id="IPR015919">
    <property type="entry name" value="Cadherin-like_sf"/>
</dbReference>
<evidence type="ECO:0000256" key="1">
    <source>
        <dbReference type="ARBA" id="ARBA00022723"/>
    </source>
</evidence>
<dbReference type="SUPFAM" id="SSF49313">
    <property type="entry name" value="Cadherin-like"/>
    <property type="match status" value="1"/>
</dbReference>
<feature type="domain" description="PilX/PilW C-terminal" evidence="6">
    <location>
        <begin position="443"/>
        <end position="511"/>
    </location>
</feature>
<keyword evidence="1" id="KW-0479">Metal-binding</keyword>
<dbReference type="Pfam" id="PF13681">
    <property type="entry name" value="PilX"/>
    <property type="match status" value="1"/>
</dbReference>
<keyword evidence="3" id="KW-1133">Transmembrane helix</keyword>
<dbReference type="Pfam" id="PF14341">
    <property type="entry name" value="PilX_N"/>
    <property type="match status" value="1"/>
</dbReference>
<sequence length="2523" mass="267939">MISLLLGLVIIAGIVQLFVGNSRTYEIVTAQSRLQENARYSFDFITQAARDAGYFGCAPEDDFVINGLVGNWNQIPEYDLSRPLDGFDANGDGTYTPTDLLTLPRTEGATNLNVHIAGNGIDGTTLTPAADVVIFRSVEQPVARLNAVLQSDAEPEVFTPGGEPEFAVNDVVVVSDCEQAAMFNVTGVSVTGDVTTLSRADGTGFFNNTTSVTTLGGDTLPAASPPPLSVLGRSYGGATTVGRVQTTIFFIAPSAIANEAGDNINALWRKVGSAAPVELVQGVEDMQVFYGVDTTNDGNPNVNRYLTIDNVADINSVVAVRVRLDITSPDAILRQDGTRDRLRRTFSKTISIRNGVALFISLVLLLVLTIIGVSSVQTTSLEVRMSRNEHDTLLAFQAAESALRDAEAQLLGITSTAPFNDSAGLYEAVPLGEAENWEAAGTWTGGNSVLADVVEGTAAPSRYIVEYIGPVLRDENAHQQEDPYSGAATVDRVEMFRITARGVGGTPNAQKAVNASLVMFTLTVLLWGNVYAFPTVDADDFDDDEGAEVVGNVLDNDSESDGSLTIVGSSLPPGMTLDDDPFSPDFGEVRYTHPDVHFSGTVTFSYDVRQVDLASCPLVMPDPLCTVTGNGVVFFAPVADLPLVAFGGASGPEDTAISLGISITPVDPSETLDIQLSGVPAGAVLSGGTLVAADTYALSLAEANSLTITPPLNFNGPLPLNLFIETTDTALDASASPVTDQDNGSFPIFAMVTAEDDDPVATGMVPTLDTFEDTPANVDLAASVSDVDVGDTLSFSIASVDNAAIDTAMTVGSVLEVSLLPDAFGNGSVTVEVSDADGGVPVVLVVPVNVAEVNDVPTVVGGVAPVDVPEDSTPEVVSFAGVFDDVDIPTGDNLSLTAAFESGDALFDTVSMSGDDLTLDFTAEANGAAVVRIDATDTAGEVAQYFLNVTVQAVNDAPVVAGSLSDRNIDEDDPPEVVSLAGVFTDVDIATNADALTYEVDNNTNPGIFSNQTITGDELTLDLVPDANGVADITIIARDSAGLPSLPVTFSITVAGVDDLPVAADDVLGDIPEDTLELRIDVLANDYLGDQPTTLASIVSVGTYDFIDVEGNLVTAPQASVSIDTATNEVLFTPRGNFWGTAMFEYSIEDANGDTDTAMVSFEITPVNDAPEGLQTHRYDVFEGAILNVELANGLLVGAYDVDPAQVDVNGDPIAPQPLSIVFETAPPPAQGTLTTTASDGTFTFIPAPGFTGETTFQYSVFDNQVRSALGDVVIEVLPLPPAASTPNPGEVSVLFNLANTPLEQSATVSPNVLVTMDDSGSMDWQVSMDMTDDNGRFVINNNGIATSSRRERVYSYLFSLNTNAYSATSGNGRVVPSQESLPAGNDYNVWQARSAAFNGIYYDPTVDYNPWTGIDNANNDLADAVPTAIRLDPMSAANTFDITQPVNYLAHSVPRWQTSGGSANVNVTNFYIPRYYTAAGVRVEIRDDGTMYPGGDQRDDCSGPSNTCTYDEEIQNFANWFQYYRSRELVAKAALGNVVAELQDIRVGFETINRRSNEAIADMNEFYWEGEKQELLDDIYSVDSSGGTPLRRALDDAGRILACDRADRDCPALPIPEGICQQNFTLLFSDGYWNGSTPRPGNFDGDDSSVFDGGKFADTHSDTLADIAMYYYENDMFPAVDDGVPLSTADVDSVPVGTYTSANDFIHQHMKTFTIAFGVEPDIDPLAAEAALAGATFAWPSPGSAPNAKIDDMLHAAINGRGRFLNAGQPGELQAAVGAAFREFTQAASSSSAAAFNSTSLREGTFLYRGFYDLRNRTGEMTASTVNATTGEISAVPTWTAARMLDPSGPLSLTPAQRIIFSYDPDSNAGVQFVYNDLTPDQQLTLSENEVNFLRGERNFEEPLPGTLRERLADEGLLGDIINSSPVYVGPPRAFNRDQSPYPINDLYSEFSADVAARRQVVYVGANDGMMHGFDAETGAEVMAYVPNVIIDASNEYSNKLTSFTSPFYLHDYYVDLSPRLNDVYMRPSTSEAKQWMTTLVGGLGAGGKGYFALNVTDPDTQFADQATAAGAALWEFTDEDDTYPLDAAGDPIGGAVGAITDFNGDPVKDLGYSLSLPIITLSNEVDTDTLNEWVAIFGNGSNSTSGIATLFVLFMDKGLDGWGTAGDFVKITTGAGVPLPGEQLEGYPNALGTPTAVDRDLNGTVDLVYAGDRLGNLWRFNLESSNSASWTATRLFTATYDDGGTDVLQPILSQPLAVKHPQQTGFLITFGTGSFIAEEDGSDTSIQSIYTIWDPLVSNPPTANADTKDTRLVEQVITNVVDDSVTPAQTRRILTNNTVAYAPETLSAGVYGWYIDLDMVRAEDTISGATNTDISGQAPPDVQYPGEKAIRRFIFRDGVILTTTVLPATNATSCFGSRPGAILILDALTGGDPGEAVIDFNLDGVVDDADLLAVGGQDFTAGLVFDFTQLDGQLVDLSTLGGQGDTDFLFICGGNECISRRIRDLNDNKTGRLSWTELRAN</sequence>
<dbReference type="Pfam" id="PF16074">
    <property type="entry name" value="PilW"/>
    <property type="match status" value="1"/>
</dbReference>
<dbReference type="GO" id="GO:0005509">
    <property type="term" value="F:calcium ion binding"/>
    <property type="evidence" value="ECO:0007669"/>
    <property type="project" value="InterPro"/>
</dbReference>
<dbReference type="Pfam" id="PF17963">
    <property type="entry name" value="Big_9"/>
    <property type="match status" value="3"/>
</dbReference>
<dbReference type="InterPro" id="IPR025746">
    <property type="entry name" value="PilX_N_dom"/>
</dbReference>
<evidence type="ECO:0000313" key="9">
    <source>
        <dbReference type="Proteomes" id="UP000649617"/>
    </source>
</evidence>
<keyword evidence="9" id="KW-1185">Reference proteome</keyword>
<dbReference type="OrthoDB" id="10687300at2759"/>
<evidence type="ECO:0000256" key="2">
    <source>
        <dbReference type="ARBA" id="ARBA00022837"/>
    </source>
</evidence>
<feature type="transmembrane region" description="Helical" evidence="3">
    <location>
        <begin position="356"/>
        <end position="376"/>
    </location>
</feature>
<keyword evidence="3" id="KW-0812">Transmembrane</keyword>
<feature type="domain" description="PilY1 beta-propeller" evidence="5">
    <location>
        <begin position="1919"/>
        <end position="2299"/>
    </location>
</feature>
<evidence type="ECO:0000259" key="5">
    <source>
        <dbReference type="Pfam" id="PF05567"/>
    </source>
</evidence>
<feature type="chain" id="PRO_5032581343" evidence="4">
    <location>
        <begin position="18"/>
        <end position="2523"/>
    </location>
</feature>
<accession>A0A812NKW0</accession>
<protein>
    <submittedName>
        <fullName evidence="8">PilY1 protein</fullName>
    </submittedName>
</protein>
<keyword evidence="4" id="KW-0732">Signal</keyword>
<dbReference type="InterPro" id="IPR025205">
    <property type="entry name" value="PilX/PilW_C"/>
</dbReference>